<name>A0A837HPM1_9BACT</name>
<dbReference type="SUPFAM" id="SSF53697">
    <property type="entry name" value="SIS domain"/>
    <property type="match status" value="1"/>
</dbReference>
<reference evidence="4 5" key="1">
    <citation type="journal article" date="2015" name="Nature">
        <title>rRNA introns, odd ribosomes, and small enigmatic genomes across a large radiation of phyla.</title>
        <authorList>
            <person name="Brown C.T."/>
            <person name="Hug L.A."/>
            <person name="Thomas B.C."/>
            <person name="Sharon I."/>
            <person name="Castelle C.J."/>
            <person name="Singh A."/>
            <person name="Wilkins M.J."/>
            <person name="Williams K.H."/>
            <person name="Banfield J.F."/>
        </authorList>
    </citation>
    <scope>NUCLEOTIDE SEQUENCE [LARGE SCALE GENOMIC DNA]</scope>
</reference>
<evidence type="ECO:0000256" key="1">
    <source>
        <dbReference type="ARBA" id="ARBA00010523"/>
    </source>
</evidence>
<dbReference type="InterPro" id="IPR001347">
    <property type="entry name" value="SIS_dom"/>
</dbReference>
<comment type="similarity">
    <text evidence="1">Belongs to the PGI/PMI family.</text>
</comment>
<dbReference type="NCBIfam" id="NF006423">
    <property type="entry name" value="PRK08674.1-2"/>
    <property type="match status" value="1"/>
</dbReference>
<feature type="domain" description="SIS" evidence="3">
    <location>
        <begin position="23"/>
        <end position="175"/>
    </location>
</feature>
<dbReference type="Proteomes" id="UP000033998">
    <property type="component" value="Unassembled WGS sequence"/>
</dbReference>
<dbReference type="GO" id="GO:1901135">
    <property type="term" value="P:carbohydrate derivative metabolic process"/>
    <property type="evidence" value="ECO:0007669"/>
    <property type="project" value="InterPro"/>
</dbReference>
<dbReference type="GO" id="GO:0004347">
    <property type="term" value="F:glucose-6-phosphate isomerase activity"/>
    <property type="evidence" value="ECO:0007669"/>
    <property type="project" value="InterPro"/>
</dbReference>
<dbReference type="Pfam" id="PF01380">
    <property type="entry name" value="SIS"/>
    <property type="match status" value="1"/>
</dbReference>
<evidence type="ECO:0000259" key="3">
    <source>
        <dbReference type="PROSITE" id="PS51464"/>
    </source>
</evidence>
<dbReference type="Pfam" id="PF10432">
    <property type="entry name" value="bact-PGI_C"/>
    <property type="match status" value="1"/>
</dbReference>
<dbReference type="GO" id="GO:0005975">
    <property type="term" value="P:carbohydrate metabolic process"/>
    <property type="evidence" value="ECO:0007669"/>
    <property type="project" value="InterPro"/>
</dbReference>
<evidence type="ECO:0000256" key="2">
    <source>
        <dbReference type="ARBA" id="ARBA00023235"/>
    </source>
</evidence>
<dbReference type="EMBL" id="LBWE01000024">
    <property type="protein sequence ID" value="KKR00053.1"/>
    <property type="molecule type" value="Genomic_DNA"/>
</dbReference>
<dbReference type="AlphaFoldDB" id="A0A837HPM1"/>
<dbReference type="Gene3D" id="3.40.50.10490">
    <property type="entry name" value="Glucose-6-phosphate isomerase like protein, domain 1"/>
    <property type="match status" value="2"/>
</dbReference>
<dbReference type="PROSITE" id="PS51464">
    <property type="entry name" value="SIS"/>
    <property type="match status" value="1"/>
</dbReference>
<protein>
    <submittedName>
        <fullName evidence="4">Bifunctional phosphoglucose/phosphomannose isomerase</fullName>
    </submittedName>
</protein>
<dbReference type="InterPro" id="IPR046348">
    <property type="entry name" value="SIS_dom_sf"/>
</dbReference>
<sequence length="327" mass="36789">MKELIENFGNQLKEALIIGSNSKLEKYKKPFSNVLIIGMGGSGIAGTIISELVSHESKIPILVSKTYFLPSYVSENSLVIISSYSGNTEETVEAIKHALKRKAKVVCIASGGKILKMAGEKRIDHIAIPKGMPPRAGLGYSIVSMFFILYHFKIIGGKFRAEFKASVKLIKKEGKNIQKEAKKVAKVLFKKIPIIYSPVGYEGVSVRFRQQLNETSKMLASHHVIPEMNHNEIVGWRKKNNNLAVVILRNDSDYLRVKKRIDFTKKVISKYTSNVVEIYSKGHSMIEKSMHLIHLTDWIAVILAQMKKVDPREVQVIESLKVILKNL</sequence>
<dbReference type="NCBIfam" id="TIGR02128">
    <property type="entry name" value="G6PI_arch"/>
    <property type="match status" value="1"/>
</dbReference>
<gene>
    <name evidence="4" type="ORF">UT27_C0024G0003</name>
</gene>
<comment type="caution">
    <text evidence="4">The sequence shown here is derived from an EMBL/GenBank/DDBJ whole genome shotgun (WGS) entry which is preliminary data.</text>
</comment>
<dbReference type="CDD" id="cd05637">
    <property type="entry name" value="SIS_PGI_PMI_2"/>
    <property type="match status" value="1"/>
</dbReference>
<dbReference type="InterPro" id="IPR019490">
    <property type="entry name" value="Glu6P/Mann6P_isomerase_C"/>
</dbReference>
<dbReference type="GO" id="GO:0097367">
    <property type="term" value="F:carbohydrate derivative binding"/>
    <property type="evidence" value="ECO:0007669"/>
    <property type="project" value="InterPro"/>
</dbReference>
<organism evidence="4 5">
    <name type="scientific">Candidatus Nomurabacteria bacterium GW2011_GWD2_39_12</name>
    <dbReference type="NCBI Taxonomy" id="1618759"/>
    <lineage>
        <taxon>Bacteria</taxon>
        <taxon>Candidatus Nomuraibacteriota</taxon>
    </lineage>
</organism>
<dbReference type="GO" id="GO:0004476">
    <property type="term" value="F:mannose-6-phosphate isomerase activity"/>
    <property type="evidence" value="ECO:0007669"/>
    <property type="project" value="InterPro"/>
</dbReference>
<dbReference type="CDD" id="cd05017">
    <property type="entry name" value="SIS_PGI_PMI_1"/>
    <property type="match status" value="1"/>
</dbReference>
<evidence type="ECO:0000313" key="5">
    <source>
        <dbReference type="Proteomes" id="UP000033998"/>
    </source>
</evidence>
<evidence type="ECO:0000313" key="4">
    <source>
        <dbReference type="EMBL" id="KKR00053.1"/>
    </source>
</evidence>
<accession>A0A837HPM1</accession>
<dbReference type="InterPro" id="IPR035484">
    <property type="entry name" value="SIS_PGI/PMI_1"/>
</dbReference>
<keyword evidence="2 4" id="KW-0413">Isomerase</keyword>
<proteinExistence type="inferred from homology"/>